<evidence type="ECO:0000313" key="1">
    <source>
        <dbReference type="EMBL" id="KRX86927.1"/>
    </source>
</evidence>
<evidence type="ECO:0000313" key="2">
    <source>
        <dbReference type="Proteomes" id="UP000054783"/>
    </source>
</evidence>
<proteinExistence type="predicted"/>
<organism evidence="1 2">
    <name type="scientific">Trichinella patagoniensis</name>
    <dbReference type="NCBI Taxonomy" id="990121"/>
    <lineage>
        <taxon>Eukaryota</taxon>
        <taxon>Metazoa</taxon>
        <taxon>Ecdysozoa</taxon>
        <taxon>Nematoda</taxon>
        <taxon>Enoplea</taxon>
        <taxon>Dorylaimia</taxon>
        <taxon>Trichinellida</taxon>
        <taxon>Trichinellidae</taxon>
        <taxon>Trichinella</taxon>
    </lineage>
</organism>
<gene>
    <name evidence="1" type="ORF">T12_11308</name>
</gene>
<sequence>MQTGKETITCDGALVSDNVIGVSSEPQNDENNYRREAGEFDPIKYHNIYCPW</sequence>
<dbReference type="Proteomes" id="UP000054783">
    <property type="component" value="Unassembled WGS sequence"/>
</dbReference>
<dbReference type="EMBL" id="JYDQ01004929">
    <property type="protein sequence ID" value="KRX86927.1"/>
    <property type="molecule type" value="Genomic_DNA"/>
</dbReference>
<reference evidence="1 2" key="1">
    <citation type="submission" date="2015-01" db="EMBL/GenBank/DDBJ databases">
        <title>Evolution of Trichinella species and genotypes.</title>
        <authorList>
            <person name="Korhonen P.K."/>
            <person name="Edoardo P."/>
            <person name="Giuseppe L.R."/>
            <person name="Gasser R.B."/>
        </authorList>
    </citation>
    <scope>NUCLEOTIDE SEQUENCE [LARGE SCALE GENOMIC DNA]</scope>
    <source>
        <strain evidence="1">ISS2496</strain>
    </source>
</reference>
<feature type="non-terminal residue" evidence="1">
    <location>
        <position position="52"/>
    </location>
</feature>
<accession>A0A0V0XFZ6</accession>
<keyword evidence="2" id="KW-1185">Reference proteome</keyword>
<dbReference type="AlphaFoldDB" id="A0A0V0XFZ6"/>
<comment type="caution">
    <text evidence="1">The sequence shown here is derived from an EMBL/GenBank/DDBJ whole genome shotgun (WGS) entry which is preliminary data.</text>
</comment>
<protein>
    <submittedName>
        <fullName evidence="1">Uncharacterized protein</fullName>
    </submittedName>
</protein>
<name>A0A0V0XFZ6_9BILA</name>